<gene>
    <name evidence="2" type="ORF">J3D65DRAFT_621050</name>
</gene>
<evidence type="ECO:0000313" key="2">
    <source>
        <dbReference type="EMBL" id="KAK7538128.1"/>
    </source>
</evidence>
<name>A0ABR1LTW2_9PEZI</name>
<dbReference type="RefSeq" id="XP_066655815.1">
    <property type="nucleotide sequence ID" value="XM_066799915.1"/>
</dbReference>
<feature type="region of interest" description="Disordered" evidence="1">
    <location>
        <begin position="45"/>
        <end position="71"/>
    </location>
</feature>
<evidence type="ECO:0000313" key="3">
    <source>
        <dbReference type="Proteomes" id="UP001360953"/>
    </source>
</evidence>
<comment type="caution">
    <text evidence="2">The sequence shown here is derived from an EMBL/GenBank/DDBJ whole genome shotgun (WGS) entry which is preliminary data.</text>
</comment>
<feature type="region of interest" description="Disordered" evidence="1">
    <location>
        <begin position="212"/>
        <end position="247"/>
    </location>
</feature>
<feature type="compositionally biased region" description="Basic residues" evidence="1">
    <location>
        <begin position="238"/>
        <end position="247"/>
    </location>
</feature>
<dbReference type="GeneID" id="92032821"/>
<sequence length="247" mass="27415">MSLRLHDAVGREPGTIWASLACAMRPRRTRRTGSFKQQDAVAQRAEGNLLVDSPSLNPGSRDDKHDQSRTSWTANGVQGLRAEVELCLDLLASWVLASCTGPTSRDSGCCRRRCRCGRAVERAKRKPADQPNQKHPSTRRRRTSTRPDQTRPDPSAQTKDSTPRGWLAGWSLPGRQASKLRACMVPRASISQIHRPSLGNPLRCNCVSSETASQQSRLRAPFPWNVGSKSTDRQTDRRAKKKNVVPS</sequence>
<dbReference type="Proteomes" id="UP001360953">
    <property type="component" value="Unassembled WGS sequence"/>
</dbReference>
<evidence type="ECO:0000256" key="1">
    <source>
        <dbReference type="SAM" id="MobiDB-lite"/>
    </source>
</evidence>
<organism evidence="2 3">
    <name type="scientific">Phyllosticta citribraziliensis</name>
    <dbReference type="NCBI Taxonomy" id="989973"/>
    <lineage>
        <taxon>Eukaryota</taxon>
        <taxon>Fungi</taxon>
        <taxon>Dikarya</taxon>
        <taxon>Ascomycota</taxon>
        <taxon>Pezizomycotina</taxon>
        <taxon>Dothideomycetes</taxon>
        <taxon>Dothideomycetes incertae sedis</taxon>
        <taxon>Botryosphaeriales</taxon>
        <taxon>Phyllostictaceae</taxon>
        <taxon>Phyllosticta</taxon>
    </lineage>
</organism>
<feature type="region of interest" description="Disordered" evidence="1">
    <location>
        <begin position="121"/>
        <end position="171"/>
    </location>
</feature>
<proteinExistence type="predicted"/>
<keyword evidence="3" id="KW-1185">Reference proteome</keyword>
<accession>A0ABR1LTW2</accession>
<reference evidence="2 3" key="1">
    <citation type="submission" date="2024-04" db="EMBL/GenBank/DDBJ databases">
        <title>Phyllosticta paracitricarpa is synonymous to the EU quarantine fungus P. citricarpa based on phylogenomic analyses.</title>
        <authorList>
            <consortium name="Lawrence Berkeley National Laboratory"/>
            <person name="Van ingen-buijs V.A."/>
            <person name="Van westerhoven A.C."/>
            <person name="Haridas S."/>
            <person name="Skiadas P."/>
            <person name="Martin F."/>
            <person name="Groenewald J.Z."/>
            <person name="Crous P.W."/>
            <person name="Seidl M.F."/>
        </authorList>
    </citation>
    <scope>NUCLEOTIDE SEQUENCE [LARGE SCALE GENOMIC DNA]</scope>
    <source>
        <strain evidence="2 3">CPC 17464</strain>
    </source>
</reference>
<dbReference type="EMBL" id="JBBPEH010000005">
    <property type="protein sequence ID" value="KAK7538128.1"/>
    <property type="molecule type" value="Genomic_DNA"/>
</dbReference>
<protein>
    <submittedName>
        <fullName evidence="2">Uncharacterized protein</fullName>
    </submittedName>
</protein>